<comment type="caution">
    <text evidence="6">The sequence shown here is derived from an EMBL/GenBank/DDBJ whole genome shotgun (WGS) entry which is preliminary data.</text>
</comment>
<dbReference type="GO" id="GO:0003677">
    <property type="term" value="F:DNA binding"/>
    <property type="evidence" value="ECO:0007669"/>
    <property type="project" value="InterPro"/>
</dbReference>
<evidence type="ECO:0000256" key="4">
    <source>
        <dbReference type="ARBA" id="ARBA00023242"/>
    </source>
</evidence>
<dbReference type="Proteomes" id="UP000761534">
    <property type="component" value="Unassembled WGS sequence"/>
</dbReference>
<dbReference type="PANTHER" id="PTHR31668:SF24">
    <property type="entry name" value="TRANSCRIPTION FACTOR, PUTATIVE-RELATED"/>
    <property type="match status" value="1"/>
</dbReference>
<organism evidence="6 7">
    <name type="scientific">Trichomonascus ciferrii</name>
    <dbReference type="NCBI Taxonomy" id="44093"/>
    <lineage>
        <taxon>Eukaryota</taxon>
        <taxon>Fungi</taxon>
        <taxon>Dikarya</taxon>
        <taxon>Ascomycota</taxon>
        <taxon>Saccharomycotina</taxon>
        <taxon>Dipodascomycetes</taxon>
        <taxon>Dipodascales</taxon>
        <taxon>Trichomonascaceae</taxon>
        <taxon>Trichomonascus</taxon>
        <taxon>Trichomonascus ciferrii complex</taxon>
    </lineage>
</organism>
<dbReference type="CDD" id="cd12148">
    <property type="entry name" value="fungal_TF_MHR"/>
    <property type="match status" value="1"/>
</dbReference>
<dbReference type="InterPro" id="IPR050797">
    <property type="entry name" value="Carb_Metab_Trans_Reg"/>
</dbReference>
<dbReference type="GO" id="GO:0008270">
    <property type="term" value="F:zinc ion binding"/>
    <property type="evidence" value="ECO:0007669"/>
    <property type="project" value="InterPro"/>
</dbReference>
<name>A0A642V7U1_9ASCO</name>
<protein>
    <recommendedName>
        <fullName evidence="5">Xylanolytic transcriptional activator regulatory domain-containing protein</fullName>
    </recommendedName>
</protein>
<sequence>MGNERGKILKSYSKKDEIDKRLAFRPLTPGDDFDLDFCLGLMDEYEESIFPVCPVVTKKEIVSCLSKLANGAKVNGKDGGLVYASCAMTFSHTRARFVQLGEKNYDAVVRQLLDRALAVRGCINTRESLNVSNIMTSAFLSSCYVSLDEVDLAWFYLKEAISIAAILGLGQTRNETPRNLRLYWMLFIHERSMSVKFQRGIQLRAIDKYPDDEDPDIPEGIRVGFMQLVKLFELIDEDVINSSRDQSVVIDWQTLELKQGCIKQLEADVQQLSLTSMQQADLLITQQWLKIVFWKLAISRYQLALETEDSCMSLLYPMEVSRALNNVITTVSMRDIAVHGCGIIRKLVELTVSISDVIISIPENQLHEPTNQIDSFVSITEFLCTQPTVTPYQKELLREKLENIKTKFLP</sequence>
<evidence type="ECO:0000256" key="1">
    <source>
        <dbReference type="ARBA" id="ARBA00022833"/>
    </source>
</evidence>
<dbReference type="EMBL" id="SWFS01000319">
    <property type="protein sequence ID" value="KAA8910205.1"/>
    <property type="molecule type" value="Genomic_DNA"/>
</dbReference>
<evidence type="ECO:0000313" key="6">
    <source>
        <dbReference type="EMBL" id="KAA8910205.1"/>
    </source>
</evidence>
<keyword evidence="4" id="KW-0539">Nucleus</keyword>
<gene>
    <name evidence="6" type="ORF">TRICI_004223</name>
</gene>
<dbReference type="GO" id="GO:0006351">
    <property type="term" value="P:DNA-templated transcription"/>
    <property type="evidence" value="ECO:0007669"/>
    <property type="project" value="InterPro"/>
</dbReference>
<evidence type="ECO:0000259" key="5">
    <source>
        <dbReference type="SMART" id="SM00906"/>
    </source>
</evidence>
<dbReference type="AlphaFoldDB" id="A0A642V7U1"/>
<keyword evidence="3" id="KW-0804">Transcription</keyword>
<dbReference type="OrthoDB" id="2740448at2759"/>
<dbReference type="PANTHER" id="PTHR31668">
    <property type="entry name" value="GLUCOSE TRANSPORT TRANSCRIPTION REGULATOR RGT1-RELATED-RELATED"/>
    <property type="match status" value="1"/>
</dbReference>
<dbReference type="InterPro" id="IPR007219">
    <property type="entry name" value="XnlR_reg_dom"/>
</dbReference>
<proteinExistence type="predicted"/>
<evidence type="ECO:0000313" key="7">
    <source>
        <dbReference type="Proteomes" id="UP000761534"/>
    </source>
</evidence>
<evidence type="ECO:0000256" key="3">
    <source>
        <dbReference type="ARBA" id="ARBA00023163"/>
    </source>
</evidence>
<dbReference type="VEuPathDB" id="FungiDB:TRICI_004223"/>
<keyword evidence="1" id="KW-0862">Zinc</keyword>
<reference evidence="6" key="1">
    <citation type="journal article" date="2019" name="G3 (Bethesda)">
        <title>Genome Assemblies of Two Rare Opportunistic Yeast Pathogens: Diutina rugosa (syn. Candida rugosa) and Trichomonascus ciferrii (syn. Candida ciferrii).</title>
        <authorList>
            <person name="Mixao V."/>
            <person name="Saus E."/>
            <person name="Hansen A.P."/>
            <person name="Lass-Florl C."/>
            <person name="Gabaldon T."/>
        </authorList>
    </citation>
    <scope>NUCLEOTIDE SEQUENCE</scope>
    <source>
        <strain evidence="6">CBS 4856</strain>
    </source>
</reference>
<keyword evidence="2" id="KW-0805">Transcription regulation</keyword>
<dbReference type="SMART" id="SM00906">
    <property type="entry name" value="Fungal_trans"/>
    <property type="match status" value="1"/>
</dbReference>
<evidence type="ECO:0000256" key="2">
    <source>
        <dbReference type="ARBA" id="ARBA00023015"/>
    </source>
</evidence>
<accession>A0A642V7U1</accession>
<keyword evidence="7" id="KW-1185">Reference proteome</keyword>
<feature type="domain" description="Xylanolytic transcriptional activator regulatory" evidence="5">
    <location>
        <begin position="153"/>
        <end position="216"/>
    </location>
</feature>